<feature type="region of interest" description="Disordered" evidence="1">
    <location>
        <begin position="47"/>
        <end position="78"/>
    </location>
</feature>
<evidence type="ECO:0000256" key="1">
    <source>
        <dbReference type="SAM" id="MobiDB-lite"/>
    </source>
</evidence>
<feature type="transmembrane region" description="Helical" evidence="2">
    <location>
        <begin position="337"/>
        <end position="358"/>
    </location>
</feature>
<accession>A0AAV7Y8U9</accession>
<feature type="region of interest" description="Disordered" evidence="1">
    <location>
        <begin position="142"/>
        <end position="176"/>
    </location>
</feature>
<feature type="compositionally biased region" description="Low complexity" evidence="1">
    <location>
        <begin position="47"/>
        <end position="61"/>
    </location>
</feature>
<reference evidence="3" key="1">
    <citation type="submission" date="2022-08" db="EMBL/GenBank/DDBJ databases">
        <title>Novel sulphate-reducing endosymbionts in the free-living metamonad Anaeramoeba.</title>
        <authorList>
            <person name="Jerlstrom-Hultqvist J."/>
            <person name="Cepicka I."/>
            <person name="Gallot-Lavallee L."/>
            <person name="Salas-Leiva D."/>
            <person name="Curtis B.A."/>
            <person name="Zahonova K."/>
            <person name="Pipaliya S."/>
            <person name="Dacks J."/>
            <person name="Roger A.J."/>
        </authorList>
    </citation>
    <scope>NUCLEOTIDE SEQUENCE</scope>
    <source>
        <strain evidence="3">Busselton2</strain>
    </source>
</reference>
<sequence length="448" mass="52030">MNDLLADQLSFFSSSINDENLFQIPILDTDFEASIFEDFQEFQEQQELSTNTKTTNEQQNKIQDQSFENLSPKSPEETELILSPNSFPLPFERDDLFSDLPIDLAEEDLIKRKRDHYQIGQNRILSTNNCDNKIVKTPKITTKTKTDSKPQRQTRTRTRTRTKTIQTNKKKKNNKSRINLTEKELGGDLTRLQLKLLTGEQKKKRKVLKNRVSAAKCYTKRKQKITRLDKAVFKLKKKKNSLTNKIFRAKNKRDMLLEKQSRLEMEIKKLLQPSQEFEERTNQVIGSIKDTFHTFGTIPAQGNEITESLNLPQTTIDDDEKWKKIKKKLVKNTNNRIGFAMMVVIIAITIVFGNEMLFNKSTTPAISLFSTQMESKRALQTFDFGLIGSKKDKYSSPQNIWIVEIDDTERLNHDKEEIETMPKGSQISSVYPESDQNEFQDPSKNFHN</sequence>
<feature type="compositionally biased region" description="Polar residues" evidence="1">
    <location>
        <begin position="62"/>
        <end position="72"/>
    </location>
</feature>
<keyword evidence="2" id="KW-0472">Membrane</keyword>
<evidence type="ECO:0000256" key="2">
    <source>
        <dbReference type="SAM" id="Phobius"/>
    </source>
</evidence>
<feature type="region of interest" description="Disordered" evidence="1">
    <location>
        <begin position="417"/>
        <end position="448"/>
    </location>
</feature>
<gene>
    <name evidence="3" type="ORF">M0812_27401</name>
</gene>
<dbReference type="AlphaFoldDB" id="A0AAV7Y8U9"/>
<dbReference type="Proteomes" id="UP001146793">
    <property type="component" value="Unassembled WGS sequence"/>
</dbReference>
<dbReference type="Gene3D" id="1.20.5.170">
    <property type="match status" value="1"/>
</dbReference>
<keyword evidence="2" id="KW-0812">Transmembrane</keyword>
<comment type="caution">
    <text evidence="3">The sequence shown here is derived from an EMBL/GenBank/DDBJ whole genome shotgun (WGS) entry which is preliminary data.</text>
</comment>
<evidence type="ECO:0000313" key="3">
    <source>
        <dbReference type="EMBL" id="KAJ3424972.1"/>
    </source>
</evidence>
<dbReference type="EMBL" id="JANTQA010000070">
    <property type="protein sequence ID" value="KAJ3424972.1"/>
    <property type="molecule type" value="Genomic_DNA"/>
</dbReference>
<name>A0AAV7Y8U9_9EUKA</name>
<evidence type="ECO:0000313" key="4">
    <source>
        <dbReference type="Proteomes" id="UP001146793"/>
    </source>
</evidence>
<organism evidence="3 4">
    <name type="scientific">Anaeramoeba flamelloides</name>
    <dbReference type="NCBI Taxonomy" id="1746091"/>
    <lineage>
        <taxon>Eukaryota</taxon>
        <taxon>Metamonada</taxon>
        <taxon>Anaeramoebidae</taxon>
        <taxon>Anaeramoeba</taxon>
    </lineage>
</organism>
<feature type="compositionally biased region" description="Basic residues" evidence="1">
    <location>
        <begin position="152"/>
        <end position="175"/>
    </location>
</feature>
<proteinExistence type="predicted"/>
<feature type="compositionally biased region" description="Polar residues" evidence="1">
    <location>
        <begin position="437"/>
        <end position="448"/>
    </location>
</feature>
<protein>
    <submittedName>
        <fullName evidence="3">Traffic jam isoform c</fullName>
    </submittedName>
</protein>
<keyword evidence="2" id="KW-1133">Transmembrane helix</keyword>